<evidence type="ECO:0000313" key="2">
    <source>
        <dbReference type="Proteomes" id="UP000189670"/>
    </source>
</evidence>
<dbReference type="AlphaFoldDB" id="A0A1V1NSV7"/>
<dbReference type="SUPFAM" id="SSF50978">
    <property type="entry name" value="WD40 repeat-like"/>
    <property type="match status" value="1"/>
</dbReference>
<dbReference type="EMBL" id="ATBP01002699">
    <property type="protein sequence ID" value="ETR65566.1"/>
    <property type="molecule type" value="Genomic_DNA"/>
</dbReference>
<accession>A0A1V1NSV7</accession>
<reference evidence="2" key="1">
    <citation type="submission" date="2012-11" db="EMBL/GenBank/DDBJ databases">
        <authorList>
            <person name="Lucero-Rivera Y.E."/>
            <person name="Tovar-Ramirez D."/>
        </authorList>
    </citation>
    <scope>NUCLEOTIDE SEQUENCE [LARGE SCALE GENOMIC DNA]</scope>
    <source>
        <strain evidence="2">Araruama</strain>
    </source>
</reference>
<protein>
    <submittedName>
        <fullName evidence="1">Uncharacterized protein</fullName>
    </submittedName>
</protein>
<proteinExistence type="predicted"/>
<name>A0A1V1NSV7_9BACT</name>
<gene>
    <name evidence="1" type="ORF">OMM_06000</name>
</gene>
<sequence>MSKKITDNISQIHKFLSFKSNTDLSIKNSKSNNLSKFRKNQIYEQSNTPITSIASNNHYFAITRDTGDNTGENELLIGTYEITPGGGHTRLVSKDKILISEITIGLGIIGHTCVCAFEGSKSICGYDLEQIDDLPEEIGIIEEETIVKHSVCILSHNDTLHVVLMINNEKKSLVSFPVDGSSPDPKRICDIDEEFVSTVVVNPDVGISWITQSENSTVLNILNSSFEIITQPINIHNKISALAFDPKTEERICLATADGNIIIMKI</sequence>
<organism evidence="1 2">
    <name type="scientific">Candidatus Magnetoglobus multicellularis str. Araruama</name>
    <dbReference type="NCBI Taxonomy" id="890399"/>
    <lineage>
        <taxon>Bacteria</taxon>
        <taxon>Pseudomonadati</taxon>
        <taxon>Thermodesulfobacteriota</taxon>
        <taxon>Desulfobacteria</taxon>
        <taxon>Desulfobacterales</taxon>
        <taxon>Desulfobacteraceae</taxon>
        <taxon>Candidatus Magnetoglobus</taxon>
    </lineage>
</organism>
<dbReference type="Proteomes" id="UP000189670">
    <property type="component" value="Unassembled WGS sequence"/>
</dbReference>
<dbReference type="InterPro" id="IPR036322">
    <property type="entry name" value="WD40_repeat_dom_sf"/>
</dbReference>
<evidence type="ECO:0000313" key="1">
    <source>
        <dbReference type="EMBL" id="ETR65566.1"/>
    </source>
</evidence>
<comment type="caution">
    <text evidence="1">The sequence shown here is derived from an EMBL/GenBank/DDBJ whole genome shotgun (WGS) entry which is preliminary data.</text>
</comment>